<evidence type="ECO:0000256" key="2">
    <source>
        <dbReference type="PROSITE-ProRule" id="PRU01193"/>
    </source>
</evidence>
<accession>A0A9N8E947</accession>
<keyword evidence="2 4" id="KW-0812">Transmembrane</keyword>
<name>A0A9N8E947_9STRA</name>
<dbReference type="PROSITE" id="PS51846">
    <property type="entry name" value="CNNM"/>
    <property type="match status" value="1"/>
</dbReference>
<feature type="chain" id="PRO_5040331179" evidence="5">
    <location>
        <begin position="20"/>
        <end position="1038"/>
    </location>
</feature>
<dbReference type="AlphaFoldDB" id="A0A9N8E947"/>
<keyword evidence="1" id="KW-0677">Repeat</keyword>
<keyword evidence="2 4" id="KW-0472">Membrane</keyword>
<evidence type="ECO:0000256" key="4">
    <source>
        <dbReference type="SAM" id="Phobius"/>
    </source>
</evidence>
<evidence type="ECO:0000313" key="8">
    <source>
        <dbReference type="Proteomes" id="UP001153069"/>
    </source>
</evidence>
<keyword evidence="2 4" id="KW-1133">Transmembrane helix</keyword>
<sequence>MKGAWALTVAAILLPLALADGRRLRSNHDDVVLRQHLGRSIFRTPQRKLSTETDPMRRFFGDLVLNMPDLEATQGTILGPLHLNLTDFFCFDFEFDEILINLLEGDSEEEPDSFQLEVTDLLFSCTMNVSWGYGNNGGQGAASVISDKNYLKAVVSRDPAAEVTEDNCKRSKIDIDTLEFNGDLSLQVMNLYRGFIRRIVENKAEEKSCGIMTFILELAVGLADGVLDEIDNAAIPERADPLYLEHEFINPGNASIVSLEGDELAGDLLGMALRNLNSFYAERKPDPTASTGDGMDYGFNAVVRGNFTNEDSVFASSQNEMTVNLSTTLVDLRINLTNIRIHGLDTAVVTPATVIGTSTMQTHFSWTNLTIEVDLIGSVSASTHADGFIVNAHEVEPLVESMTAAIRVDSINATVSLFVPLDRAEVDDLTLGHVIHWQDLPPCIPEVLFGVVVSQLDVTVGDIHEPVVQGIESNVIQRIAQKGVQIGLVSYENRIIEVIPDFFQSTMWDAVDDILQEHHCPNETVDSVSASRGSDQGSRRLTEEEEEEEEEDFVRPTGADLYVNIICAFVCVCTAALAAGLTMGLLSLDELMLLIKERAGATEEERKAAANLLPIVRQHHLLLVSLLLMNALANEALPLFLDKLVGGYAAVVISVTLVLFFGEIIPTALFTGPNQVKLASSLAPIVRTVMFVLSPVAWPIAKILDRVLADEHDSGYNRGELTALVRIQYEEHLASKRKRKSNLKQAIKEFESMESLDTYTSQRSSGRKVHPEIRNTLRAVKRQFSRRQLMESDELHVDEVTMVEGALQMGTTNAGEVYTPWSQVFAIPSDMILNERNAVKIYRSGFSRIPIYRKSDEDADDNTRVFGILSTKRLIVVDSQDQREVATLPLTIPRCVSPHTSLVDLINIFQEGGVRCSHMALVCTRPEEAMAALKKREPVPDEAGLMGVVTLEDVLETLIQEEIYDEYDRQERKKFELARWGFQRWRRFVRNRKKRRGELNYSSITSGEPNIVRVVEEGAGKEEPSETTTLLDRLNPFS</sequence>
<dbReference type="GO" id="GO:0030026">
    <property type="term" value="P:intracellular manganese ion homeostasis"/>
    <property type="evidence" value="ECO:0007669"/>
    <property type="project" value="TreeGrafter"/>
</dbReference>
<dbReference type="PANTHER" id="PTHR12064">
    <property type="entry name" value="METAL TRANSPORTER CNNM"/>
    <property type="match status" value="1"/>
</dbReference>
<feature type="compositionally biased region" description="Polar residues" evidence="3">
    <location>
        <begin position="524"/>
        <end position="536"/>
    </location>
</feature>
<dbReference type="InterPro" id="IPR002550">
    <property type="entry name" value="CNNM"/>
</dbReference>
<organism evidence="7 8">
    <name type="scientific">Seminavis robusta</name>
    <dbReference type="NCBI Taxonomy" id="568900"/>
    <lineage>
        <taxon>Eukaryota</taxon>
        <taxon>Sar</taxon>
        <taxon>Stramenopiles</taxon>
        <taxon>Ochrophyta</taxon>
        <taxon>Bacillariophyta</taxon>
        <taxon>Bacillariophyceae</taxon>
        <taxon>Bacillariophycidae</taxon>
        <taxon>Naviculales</taxon>
        <taxon>Naviculaceae</taxon>
        <taxon>Seminavis</taxon>
    </lineage>
</organism>
<evidence type="ECO:0000256" key="5">
    <source>
        <dbReference type="SAM" id="SignalP"/>
    </source>
</evidence>
<evidence type="ECO:0000313" key="7">
    <source>
        <dbReference type="EMBL" id="CAB9516827.1"/>
    </source>
</evidence>
<keyword evidence="8" id="KW-1185">Reference proteome</keyword>
<dbReference type="SUPFAM" id="SSF54631">
    <property type="entry name" value="CBS-domain pair"/>
    <property type="match status" value="1"/>
</dbReference>
<reference evidence="7" key="1">
    <citation type="submission" date="2020-06" db="EMBL/GenBank/DDBJ databases">
        <authorList>
            <consortium name="Plant Systems Biology data submission"/>
        </authorList>
    </citation>
    <scope>NUCLEOTIDE SEQUENCE</scope>
    <source>
        <strain evidence="7">D6</strain>
    </source>
</reference>
<proteinExistence type="predicted"/>
<feature type="transmembrane region" description="Helical" evidence="4">
    <location>
        <begin position="561"/>
        <end position="588"/>
    </location>
</feature>
<keyword evidence="5" id="KW-0732">Signal</keyword>
<dbReference type="Pfam" id="PF01595">
    <property type="entry name" value="CNNM"/>
    <property type="match status" value="1"/>
</dbReference>
<dbReference type="GO" id="GO:0016020">
    <property type="term" value="C:membrane"/>
    <property type="evidence" value="ECO:0007669"/>
    <property type="project" value="UniProtKB-UniRule"/>
</dbReference>
<dbReference type="GO" id="GO:0005737">
    <property type="term" value="C:cytoplasm"/>
    <property type="evidence" value="ECO:0007669"/>
    <property type="project" value="TreeGrafter"/>
</dbReference>
<evidence type="ECO:0000259" key="6">
    <source>
        <dbReference type="PROSITE" id="PS51846"/>
    </source>
</evidence>
<dbReference type="Gene3D" id="3.10.580.10">
    <property type="entry name" value="CBS-domain"/>
    <property type="match status" value="1"/>
</dbReference>
<dbReference type="EMBL" id="CAICTM010000808">
    <property type="protein sequence ID" value="CAB9516827.1"/>
    <property type="molecule type" value="Genomic_DNA"/>
</dbReference>
<gene>
    <name evidence="7" type="ORF">SEMRO_809_G205640.1</name>
</gene>
<comment type="caution">
    <text evidence="7">The sequence shown here is derived from an EMBL/GenBank/DDBJ whole genome shotgun (WGS) entry which is preliminary data.</text>
</comment>
<dbReference type="OrthoDB" id="5353557at2759"/>
<feature type="region of interest" description="Disordered" evidence="3">
    <location>
        <begin position="524"/>
        <end position="553"/>
    </location>
</feature>
<dbReference type="InterPro" id="IPR045095">
    <property type="entry name" value="ACDP"/>
</dbReference>
<feature type="signal peptide" evidence="5">
    <location>
        <begin position="1"/>
        <end position="19"/>
    </location>
</feature>
<evidence type="ECO:0000256" key="1">
    <source>
        <dbReference type="ARBA" id="ARBA00022737"/>
    </source>
</evidence>
<dbReference type="Proteomes" id="UP001153069">
    <property type="component" value="Unassembled WGS sequence"/>
</dbReference>
<protein>
    <submittedName>
        <fullName evidence="7">DUF21 domain-containing protein</fullName>
    </submittedName>
</protein>
<dbReference type="GO" id="GO:0010960">
    <property type="term" value="P:magnesium ion homeostasis"/>
    <property type="evidence" value="ECO:0007669"/>
    <property type="project" value="InterPro"/>
</dbReference>
<evidence type="ECO:0000256" key="3">
    <source>
        <dbReference type="SAM" id="MobiDB-lite"/>
    </source>
</evidence>
<feature type="transmembrane region" description="Helical" evidence="4">
    <location>
        <begin position="647"/>
        <end position="670"/>
    </location>
</feature>
<dbReference type="PANTHER" id="PTHR12064:SF97">
    <property type="entry name" value="METAL TRANSPORTER CNNM-5"/>
    <property type="match status" value="1"/>
</dbReference>
<feature type="domain" description="CNNM transmembrane" evidence="6">
    <location>
        <begin position="557"/>
        <end position="738"/>
    </location>
</feature>
<feature type="compositionally biased region" description="Acidic residues" evidence="3">
    <location>
        <begin position="543"/>
        <end position="552"/>
    </location>
</feature>
<feature type="region of interest" description="Disordered" evidence="3">
    <location>
        <begin position="1017"/>
        <end position="1038"/>
    </location>
</feature>
<dbReference type="InterPro" id="IPR046342">
    <property type="entry name" value="CBS_dom_sf"/>
</dbReference>